<evidence type="ECO:0000259" key="2">
    <source>
        <dbReference type="Pfam" id="PF12776"/>
    </source>
</evidence>
<feature type="compositionally biased region" description="Acidic residues" evidence="1">
    <location>
        <begin position="173"/>
        <end position="182"/>
    </location>
</feature>
<keyword evidence="4" id="KW-1185">Reference proteome</keyword>
<feature type="region of interest" description="Disordered" evidence="1">
    <location>
        <begin position="157"/>
        <end position="219"/>
    </location>
</feature>
<dbReference type="InterPro" id="IPR024752">
    <property type="entry name" value="Myb/SANT-like_dom"/>
</dbReference>
<feature type="compositionally biased region" description="Polar residues" evidence="1">
    <location>
        <begin position="194"/>
        <end position="208"/>
    </location>
</feature>
<dbReference type="PANTHER" id="PTHR31704">
    <property type="entry name" value="MYB/SANT-LIKE DNA-BINDING DOMAIN PROTEIN-RELATED"/>
    <property type="match status" value="1"/>
</dbReference>
<reference evidence="3" key="2">
    <citation type="submission" date="2019-01" db="UniProtKB">
        <authorList>
            <consortium name="EnsemblPlants"/>
        </authorList>
    </citation>
    <scope>IDENTIFICATION</scope>
    <source>
        <strain evidence="3">cv. Heinz 1706</strain>
    </source>
</reference>
<feature type="domain" description="Myb/SANT-like" evidence="2">
    <location>
        <begin position="57"/>
        <end position="98"/>
    </location>
</feature>
<dbReference type="Proteomes" id="UP000004994">
    <property type="component" value="Chromosome 12"/>
</dbReference>
<protein>
    <recommendedName>
        <fullName evidence="2">Myb/SANT-like domain-containing protein</fullName>
    </recommendedName>
</protein>
<dbReference type="EnsemblPlants" id="Solyc12g039045.1.1">
    <property type="protein sequence ID" value="Solyc12g039045.1.1"/>
    <property type="gene ID" value="Solyc12g039045.1"/>
</dbReference>
<dbReference type="Gramene" id="Solyc12g039045.1.1">
    <property type="protein sequence ID" value="Solyc12g039045.1.1"/>
    <property type="gene ID" value="Solyc12g039045.1"/>
</dbReference>
<organism evidence="3">
    <name type="scientific">Solanum lycopersicum</name>
    <name type="common">Tomato</name>
    <name type="synonym">Lycopersicon esculentum</name>
    <dbReference type="NCBI Taxonomy" id="4081"/>
    <lineage>
        <taxon>Eukaryota</taxon>
        <taxon>Viridiplantae</taxon>
        <taxon>Streptophyta</taxon>
        <taxon>Embryophyta</taxon>
        <taxon>Tracheophyta</taxon>
        <taxon>Spermatophyta</taxon>
        <taxon>Magnoliopsida</taxon>
        <taxon>eudicotyledons</taxon>
        <taxon>Gunneridae</taxon>
        <taxon>Pentapetalae</taxon>
        <taxon>asterids</taxon>
        <taxon>lamiids</taxon>
        <taxon>Solanales</taxon>
        <taxon>Solanaceae</taxon>
        <taxon>Solanoideae</taxon>
        <taxon>Solaneae</taxon>
        <taxon>Solanum</taxon>
        <taxon>Solanum subgen. Lycopersicon</taxon>
    </lineage>
</organism>
<name>A0A3Q7J8P9_SOLLC</name>
<reference evidence="3" key="1">
    <citation type="journal article" date="2012" name="Nature">
        <title>The tomato genome sequence provides insights into fleshy fruit evolution.</title>
        <authorList>
            <consortium name="Tomato Genome Consortium"/>
        </authorList>
    </citation>
    <scope>NUCLEOTIDE SEQUENCE [LARGE SCALE GENOMIC DNA]</scope>
    <source>
        <strain evidence="3">cv. Heinz 1706</strain>
    </source>
</reference>
<proteinExistence type="predicted"/>
<dbReference type="PANTHER" id="PTHR31704:SF37">
    <property type="entry name" value="HEAT SHOCK PROTEIN"/>
    <property type="match status" value="1"/>
</dbReference>
<dbReference type="OMA" id="PSTHMIF"/>
<evidence type="ECO:0000313" key="3">
    <source>
        <dbReference type="EnsemblPlants" id="Solyc12g039045.1.1"/>
    </source>
</evidence>
<sequence length="290" mass="34247">MFSYQFHLQINYTMSETQTNAKWDNDAHLKFIELCELEIRKGNRPNNHLSKDGWKNTIKHWDGMKAEWTLFKQLTRGDTCIGWDATKNTIMADDDWWNYFKEDVRYKKFRNKDLSLIWFRYDALFSDIVATGERARASNQSQFFESEVDCDEERQNGIDNDDMEHFINTNNEGGDESDDPEEMNSSMFPKPSIKRQNSTDGIGNSNQVKKSKTKSTATSMKEDMQSLLELMSNKSTATSHAVDDPTIDKYNYFMNMFLKKDIRQVFLKMPTDEVRKSWMEYNYKLYLKKV</sequence>
<accession>A0A3Q7J8P9</accession>
<evidence type="ECO:0000256" key="1">
    <source>
        <dbReference type="SAM" id="MobiDB-lite"/>
    </source>
</evidence>
<dbReference type="FunCoup" id="A0A3Q7J8P9">
    <property type="interactions" value="1077"/>
</dbReference>
<dbReference type="InParanoid" id="A0A3Q7J8P9"/>
<evidence type="ECO:0000313" key="4">
    <source>
        <dbReference type="Proteomes" id="UP000004994"/>
    </source>
</evidence>
<dbReference type="Pfam" id="PF12776">
    <property type="entry name" value="Myb_DNA-bind_3"/>
    <property type="match status" value="1"/>
</dbReference>
<dbReference type="AlphaFoldDB" id="A0A3Q7J8P9"/>
<dbReference type="STRING" id="4081.A0A3Q7J8P9"/>